<dbReference type="EMBL" id="CAJOBF010000687">
    <property type="protein sequence ID" value="CAF3854383.1"/>
    <property type="molecule type" value="Genomic_DNA"/>
</dbReference>
<sequence>MSYQTRRLSDPPDYFNKLTTKQKRNWRKTTKKIEKNEELRTRYRPFQSSSNITVIHLHYKSTINIIDELITKAKQTTRYVLDTESEKGERNNQGALIQIQFVHSISQSTIILIETNYLPNPQSILFARIEELCSIIFSNNNEIISWGTIAEEFEHFHYLGLIHLGKNIDDINLQSRFSDWKNNSKTHPEMERRDEITGHVSLDMLDISGDDDDMDDEQPNYNFQVNTHQQRSNIEWSLQAAVATTLDKFLDKTETINHWKCGLNFELNTWQNKLFSRNRYDKQIEQTKRLKMKQYAIDDCTSVTEIFFIMYPSKINHNNEVKNEIPPATTATTTTRRTILDLRDDLSDISEDELIEILKPKFDKPQTTLQILNEEPATLTIQATAEEMNEFNLTDEQPQQSQTTTTTTLTKAERQKKKNIKLKWKQKHHPNFQNKIKRPIYHKYDYRKIGAQLTDDNIYTSHQITINRNLAEVIIGFKSKQEKEAATTKIKINYFSKTQYIERWG</sequence>
<evidence type="ECO:0000313" key="1">
    <source>
        <dbReference type="EMBL" id="CAF2123862.1"/>
    </source>
</evidence>
<protein>
    <submittedName>
        <fullName evidence="1">Uncharacterized protein</fullName>
    </submittedName>
</protein>
<evidence type="ECO:0000313" key="2">
    <source>
        <dbReference type="EMBL" id="CAF3854383.1"/>
    </source>
</evidence>
<evidence type="ECO:0000313" key="3">
    <source>
        <dbReference type="Proteomes" id="UP000663887"/>
    </source>
</evidence>
<name>A0A816VJX9_9BILA</name>
<organism evidence="1 3">
    <name type="scientific">Rotaria magnacalcarata</name>
    <dbReference type="NCBI Taxonomy" id="392030"/>
    <lineage>
        <taxon>Eukaryota</taxon>
        <taxon>Metazoa</taxon>
        <taxon>Spiralia</taxon>
        <taxon>Gnathifera</taxon>
        <taxon>Rotifera</taxon>
        <taxon>Eurotatoria</taxon>
        <taxon>Bdelloidea</taxon>
        <taxon>Philodinida</taxon>
        <taxon>Philodinidae</taxon>
        <taxon>Rotaria</taxon>
    </lineage>
</organism>
<proteinExistence type="predicted"/>
<dbReference type="EMBL" id="CAJNRG010010583">
    <property type="protein sequence ID" value="CAF2123862.1"/>
    <property type="molecule type" value="Genomic_DNA"/>
</dbReference>
<accession>A0A816VJX9</accession>
<gene>
    <name evidence="2" type="ORF">UXM345_LOCUS8013</name>
    <name evidence="1" type="ORF">XDN619_LOCUS23312</name>
</gene>
<dbReference type="Proteomes" id="UP000663887">
    <property type="component" value="Unassembled WGS sequence"/>
</dbReference>
<reference evidence="1" key="1">
    <citation type="submission" date="2021-02" db="EMBL/GenBank/DDBJ databases">
        <authorList>
            <person name="Nowell W R."/>
        </authorList>
    </citation>
    <scope>NUCLEOTIDE SEQUENCE</scope>
</reference>
<dbReference type="AlphaFoldDB" id="A0A816VJX9"/>
<comment type="caution">
    <text evidence="1">The sequence shown here is derived from an EMBL/GenBank/DDBJ whole genome shotgun (WGS) entry which is preliminary data.</text>
</comment>
<dbReference type="Proteomes" id="UP000663842">
    <property type="component" value="Unassembled WGS sequence"/>
</dbReference>